<accession>A0A2K2U2J8</accession>
<dbReference type="InterPro" id="IPR019004">
    <property type="entry name" value="YqeY/Aim41"/>
</dbReference>
<dbReference type="Gene3D" id="1.10.10.410">
    <property type="match status" value="1"/>
</dbReference>
<dbReference type="PANTHER" id="PTHR28055:SF1">
    <property type="entry name" value="ALTERED INHERITANCE OF MITOCHONDRIA PROTEIN 41, MITOCHONDRIAL"/>
    <property type="match status" value="1"/>
</dbReference>
<dbReference type="GO" id="GO:0016884">
    <property type="term" value="F:carbon-nitrogen ligase activity, with glutamine as amido-N-donor"/>
    <property type="evidence" value="ECO:0007669"/>
    <property type="project" value="InterPro"/>
</dbReference>
<evidence type="ECO:0000313" key="2">
    <source>
        <dbReference type="Proteomes" id="UP000236488"/>
    </source>
</evidence>
<keyword evidence="2" id="KW-1185">Reference proteome</keyword>
<gene>
    <name evidence="1" type="ORF">C2L80_11565</name>
</gene>
<name>A0A2K2U2J8_9ACTN</name>
<comment type="caution">
    <text evidence="1">The sequence shown here is derived from an EMBL/GenBank/DDBJ whole genome shotgun (WGS) entry which is preliminary data.</text>
</comment>
<dbReference type="Proteomes" id="UP000236488">
    <property type="component" value="Unassembled WGS sequence"/>
</dbReference>
<reference evidence="1 2" key="1">
    <citation type="journal article" date="2018" name="Int. J. Syst. Evol. Microbiol.">
        <title>Rubneribacter badeniensis gen. nov., sp. nov. and Enteroscipio rubneri gen. nov., sp. nov., new members of the Eggerthellaceae isolated from human faeces.</title>
        <authorList>
            <person name="Danylec N."/>
            <person name="Gobl A."/>
            <person name="Stoll D.A."/>
            <person name="Hetzer B."/>
            <person name="Kulling S.E."/>
            <person name="Huch M."/>
        </authorList>
    </citation>
    <scope>NUCLEOTIDE SEQUENCE [LARGE SCALE GENOMIC DNA]</scope>
    <source>
        <strain evidence="1 2">ResAG-85</strain>
    </source>
</reference>
<sequence length="147" mass="16105">MKYDELKDEIKAAMKAKDKPRLSILRQVHGEIKNIEVNERREITDADVDAMLKRLIKQTRETLDGSIKAGNDQERTDTLTAQVAILESYLPKQVSGDELAALVDEVLAETGASTKRDMGRVMGALTQRTGGNFDKAGAAALLGHKLA</sequence>
<dbReference type="InterPro" id="IPR023168">
    <property type="entry name" value="GatB_Yqey_C_2"/>
</dbReference>
<dbReference type="PANTHER" id="PTHR28055">
    <property type="entry name" value="ALTERED INHERITANCE OF MITOCHONDRIA PROTEIN 41, MITOCHONDRIAL"/>
    <property type="match status" value="1"/>
</dbReference>
<keyword evidence="1" id="KW-0808">Transferase</keyword>
<dbReference type="InterPro" id="IPR003789">
    <property type="entry name" value="Asn/Gln_tRNA_amidoTrase-B-like"/>
</dbReference>
<proteinExistence type="predicted"/>
<dbReference type="GO" id="GO:0016740">
    <property type="term" value="F:transferase activity"/>
    <property type="evidence" value="ECO:0007669"/>
    <property type="project" value="UniProtKB-KW"/>
</dbReference>
<protein>
    <submittedName>
        <fullName evidence="1">Glutamyl-tRNA amidotransferase</fullName>
    </submittedName>
</protein>
<organism evidence="1 2">
    <name type="scientific">Rubneribacter badeniensis</name>
    <dbReference type="NCBI Taxonomy" id="2070688"/>
    <lineage>
        <taxon>Bacteria</taxon>
        <taxon>Bacillati</taxon>
        <taxon>Actinomycetota</taxon>
        <taxon>Coriobacteriia</taxon>
        <taxon>Eggerthellales</taxon>
        <taxon>Eggerthellaceae</taxon>
        <taxon>Rubneribacter</taxon>
    </lineage>
</organism>
<evidence type="ECO:0000313" key="1">
    <source>
        <dbReference type="EMBL" id="PNV64511.1"/>
    </source>
</evidence>
<dbReference type="SUPFAM" id="SSF89095">
    <property type="entry name" value="GatB/YqeY motif"/>
    <property type="match status" value="1"/>
</dbReference>
<dbReference type="RefSeq" id="WP_103263247.1">
    <property type="nucleotide sequence ID" value="NZ_PPEL01000091.1"/>
</dbReference>
<dbReference type="AlphaFoldDB" id="A0A2K2U2J8"/>
<dbReference type="EMBL" id="PPEL01000091">
    <property type="protein sequence ID" value="PNV64511.1"/>
    <property type="molecule type" value="Genomic_DNA"/>
</dbReference>
<dbReference type="InterPro" id="IPR042184">
    <property type="entry name" value="YqeY/Aim41_N"/>
</dbReference>
<dbReference type="Pfam" id="PF09424">
    <property type="entry name" value="YqeY"/>
    <property type="match status" value="1"/>
</dbReference>
<dbReference type="Gene3D" id="1.10.1510.10">
    <property type="entry name" value="Uncharacterised protein YqeY/AIM41 PF09424, N-terminal domain"/>
    <property type="match status" value="1"/>
</dbReference>